<feature type="compositionally biased region" description="Low complexity" evidence="4">
    <location>
        <begin position="218"/>
        <end position="232"/>
    </location>
</feature>
<keyword evidence="6" id="KW-1185">Reference proteome</keyword>
<dbReference type="EMBL" id="BDRX01000003">
    <property type="protein sequence ID" value="GBF88181.1"/>
    <property type="molecule type" value="Genomic_DNA"/>
</dbReference>
<keyword evidence="1" id="KW-0479">Metal-binding</keyword>
<dbReference type="PANTHER" id="PTHR14493:SF50">
    <property type="entry name" value="RING FINGER PROTEIN UNKEMPT"/>
    <property type="match status" value="1"/>
</dbReference>
<sequence>MEDAKADAASARSGAQGTPAAAEAAAPGAAQATDELFASDEFRMYAFKILPGRVREEFAGGGGGVFFGHVGPLFRAAALGADKRMERHGTGLHLQNQPCPRGDSCQYCHSVFEYWMHPSRYRTQLCQNGANCRRTVCFFAHSVSDLRTDPSHLNLGGKGGSSSGAGAQKQQGQGQKQEPKQEQQQQQQDKEQSGGSETPGRSSSGMSERGPSDGGGSLTTTTTGSLPAPLASPSGAAAAAAAAAVQAHAQAYARAQASSLAARARRESAPTRLMEACSPVSSPMGGPLGGRSGGAQQQHQQAAAAYDLYLSGRGLTAAARSLSLPATPHLARAGSGGMAPYACRATPASWAPADDAGDAWWPPQAAGVLAGLPGAPAPAPRGGPGGFGAAGDAYVQLLEDRAAAAAASFLENRALIEQHAAAAAMDPFARWEPQHYGDYPQGPDPAAAAAQQQFAMMQQAQQRLAAARSVSSDAASIAAALALAGSSSLDSSYSAGFPPYGGAPPQPGTPSAPRSPALGRDGGGGGCAGSPLASMRSFGGGDLYRSGDLHGSGDFFRGGELMRSASLASQREQPALPPQQLQRMPSCAGGGLDVPLAASAPELSPPAPQHPACGSPPLAAGPPPAGLGMLSPMAAPSRDSVVVPSAHLAGLPGQPSLQQHLAQAGLATGGAGGEDEGGGGGRRSEDDALRGLVDALMTRLQKQC</sequence>
<keyword evidence="3" id="KW-0862">Zinc</keyword>
<evidence type="ECO:0000256" key="4">
    <source>
        <dbReference type="SAM" id="MobiDB-lite"/>
    </source>
</evidence>
<proteinExistence type="predicted"/>
<keyword evidence="2" id="KW-0863">Zinc-finger</keyword>
<evidence type="ECO:0008006" key="7">
    <source>
        <dbReference type="Google" id="ProtNLM"/>
    </source>
</evidence>
<feature type="region of interest" description="Disordered" evidence="4">
    <location>
        <begin position="661"/>
        <end position="687"/>
    </location>
</feature>
<organism evidence="5 6">
    <name type="scientific">Raphidocelis subcapitata</name>
    <dbReference type="NCBI Taxonomy" id="307507"/>
    <lineage>
        <taxon>Eukaryota</taxon>
        <taxon>Viridiplantae</taxon>
        <taxon>Chlorophyta</taxon>
        <taxon>core chlorophytes</taxon>
        <taxon>Chlorophyceae</taxon>
        <taxon>CS clade</taxon>
        <taxon>Sphaeropleales</taxon>
        <taxon>Selenastraceae</taxon>
        <taxon>Raphidocelis</taxon>
    </lineage>
</organism>
<evidence type="ECO:0000256" key="2">
    <source>
        <dbReference type="ARBA" id="ARBA00022771"/>
    </source>
</evidence>
<feature type="compositionally biased region" description="Pro residues" evidence="4">
    <location>
        <begin position="501"/>
        <end position="510"/>
    </location>
</feature>
<gene>
    <name evidence="5" type="ORF">Rsub_00893</name>
</gene>
<accession>A0A2V0NLB2</accession>
<dbReference type="InParanoid" id="A0A2V0NLB2"/>
<dbReference type="AlphaFoldDB" id="A0A2V0NLB2"/>
<dbReference type="InterPro" id="IPR045234">
    <property type="entry name" value="Unkempt-like"/>
</dbReference>
<evidence type="ECO:0000256" key="1">
    <source>
        <dbReference type="ARBA" id="ARBA00022723"/>
    </source>
</evidence>
<dbReference type="GO" id="GO:0008270">
    <property type="term" value="F:zinc ion binding"/>
    <property type="evidence" value="ECO:0007669"/>
    <property type="project" value="UniProtKB-KW"/>
</dbReference>
<reference evidence="5 6" key="1">
    <citation type="journal article" date="2018" name="Sci. Rep.">
        <title>Raphidocelis subcapitata (=Pseudokirchneriella subcapitata) provides an insight into genome evolution and environmental adaptations in the Sphaeropleales.</title>
        <authorList>
            <person name="Suzuki S."/>
            <person name="Yamaguchi H."/>
            <person name="Nakajima N."/>
            <person name="Kawachi M."/>
        </authorList>
    </citation>
    <scope>NUCLEOTIDE SEQUENCE [LARGE SCALE GENOMIC DNA]</scope>
    <source>
        <strain evidence="5 6">NIES-35</strain>
    </source>
</reference>
<evidence type="ECO:0000256" key="3">
    <source>
        <dbReference type="ARBA" id="ARBA00022833"/>
    </source>
</evidence>
<dbReference type="PANTHER" id="PTHR14493">
    <property type="entry name" value="UNKEMPT FAMILY MEMBER"/>
    <property type="match status" value="1"/>
</dbReference>
<feature type="region of interest" description="Disordered" evidence="4">
    <location>
        <begin position="1"/>
        <end position="27"/>
    </location>
</feature>
<evidence type="ECO:0000313" key="5">
    <source>
        <dbReference type="EMBL" id="GBF88181.1"/>
    </source>
</evidence>
<feature type="region of interest" description="Disordered" evidence="4">
    <location>
        <begin position="148"/>
        <end position="232"/>
    </location>
</feature>
<evidence type="ECO:0000313" key="6">
    <source>
        <dbReference type="Proteomes" id="UP000247498"/>
    </source>
</evidence>
<feature type="region of interest" description="Disordered" evidence="4">
    <location>
        <begin position="497"/>
        <end position="530"/>
    </location>
</feature>
<feature type="compositionally biased region" description="Low complexity" evidence="4">
    <location>
        <begin position="164"/>
        <end position="187"/>
    </location>
</feature>
<name>A0A2V0NLB2_9CHLO</name>
<feature type="region of interest" description="Disordered" evidence="4">
    <location>
        <begin position="566"/>
        <end position="620"/>
    </location>
</feature>
<feature type="compositionally biased region" description="Low complexity" evidence="4">
    <location>
        <begin position="7"/>
        <end position="27"/>
    </location>
</feature>
<comment type="caution">
    <text evidence="5">The sequence shown here is derived from an EMBL/GenBank/DDBJ whole genome shotgun (WGS) entry which is preliminary data.</text>
</comment>
<dbReference type="Proteomes" id="UP000247498">
    <property type="component" value="Unassembled WGS sequence"/>
</dbReference>
<protein>
    <recommendedName>
        <fullName evidence="7">C3H1-type domain-containing protein</fullName>
    </recommendedName>
</protein>